<dbReference type="GO" id="GO:0016020">
    <property type="term" value="C:membrane"/>
    <property type="evidence" value="ECO:0007669"/>
    <property type="project" value="GOC"/>
</dbReference>
<evidence type="ECO:0000256" key="11">
    <source>
        <dbReference type="ARBA" id="ARBA00024535"/>
    </source>
</evidence>
<dbReference type="NCBIfam" id="TIGR00325">
    <property type="entry name" value="lpxC"/>
    <property type="match status" value="1"/>
</dbReference>
<comment type="similarity">
    <text evidence="12">Belongs to the LpxC family.</text>
</comment>
<keyword evidence="7 12" id="KW-0479">Metal-binding</keyword>
<dbReference type="RefSeq" id="WP_008040132.1">
    <property type="nucleotide sequence ID" value="NZ_JH725147.1"/>
</dbReference>
<comment type="function">
    <text evidence="2 12">Catalyzes the hydrolysis of UDP-3-O-myristoyl-N-acetylglucosamine to form UDP-3-O-myristoylglucosamine and acetate, the committed step in lipid A biosynthesis.</text>
</comment>
<keyword evidence="14" id="KW-1185">Reference proteome</keyword>
<comment type="pathway">
    <text evidence="3 12">Glycolipid biosynthesis; lipid IV(A) biosynthesis; lipid IV(A) from (3R)-3-hydroxytetradecanoyl-[acyl-carrier-protein] and UDP-N-acetyl-alpha-D-glucosamine: step 2/6.</text>
</comment>
<keyword evidence="8 12" id="KW-0378">Hydrolase</keyword>
<dbReference type="GO" id="GO:0046872">
    <property type="term" value="F:metal ion binding"/>
    <property type="evidence" value="ECO:0007669"/>
    <property type="project" value="UniProtKB-KW"/>
</dbReference>
<dbReference type="EC" id="3.5.1.108" evidence="4 12"/>
<evidence type="ECO:0000256" key="7">
    <source>
        <dbReference type="ARBA" id="ARBA00022723"/>
    </source>
</evidence>
<evidence type="ECO:0000313" key="13">
    <source>
        <dbReference type="EMBL" id="EJF89058.1"/>
    </source>
</evidence>
<evidence type="ECO:0000313" key="14">
    <source>
        <dbReference type="Proteomes" id="UP000008952"/>
    </source>
</evidence>
<dbReference type="InterPro" id="IPR020568">
    <property type="entry name" value="Ribosomal_Su5_D2-typ_SF"/>
</dbReference>
<dbReference type="Gene3D" id="3.30.1700.10">
    <property type="entry name" value="lpxc deacetylase, domain 2"/>
    <property type="match status" value="1"/>
</dbReference>
<dbReference type="HOGENOM" id="CLU_046528_1_0_5"/>
<sequence length="309" mass="33938">MSTLNKPMSVKNDIPVDAMMQPEFQSTIRKTITFEGVGVHSGRACTLTLMPAEIDTGIVFVRKKADGTKYQFNAHSSETGATSLSTVLGEGDIRVETIEHLMAAISAFNIDNIMIHVSSNEIPILDGGSLTYCTAFEETGLLRQKALRKYIIIKQPIRVESGESYAEFCPFSGRRFDVSIAFSSPAIGSSKLIFDLERVAFQKEISRARTFGFLKDVEMLRAKGMALGSSLENSIVIGDDDTIVNPQGLYYDNEFVRHKLLDAIGDTALLGAPFIGLFRSYRGGHALNAQLVKALLDNHKAYELRALTA</sequence>
<dbReference type="GO" id="GO:0009245">
    <property type="term" value="P:lipid A biosynthetic process"/>
    <property type="evidence" value="ECO:0007669"/>
    <property type="project" value="UniProtKB-UniRule"/>
</dbReference>
<keyword evidence="9 12" id="KW-0862">Zinc</keyword>
<evidence type="ECO:0000256" key="9">
    <source>
        <dbReference type="ARBA" id="ARBA00022833"/>
    </source>
</evidence>
<dbReference type="eggNOG" id="COG0774">
    <property type="taxonomic scope" value="Bacteria"/>
</dbReference>
<protein>
    <recommendedName>
        <fullName evidence="4 12">UDP-3-O-acyl-N-acetylglucosamine deacetylase</fullName>
        <shortName evidence="12">UDP-3-O-acyl-GlcNAc deacetylase</shortName>
        <ecNumber evidence="4 12">3.5.1.108</ecNumber>
    </recommendedName>
    <alternativeName>
        <fullName evidence="12">UDP-3-O-[R-3-hydroxymyristoyl]-N-acetylglucosamine deacetylase</fullName>
    </alternativeName>
</protein>
<comment type="cofactor">
    <cofactor evidence="1 12">
        <name>Zn(2+)</name>
        <dbReference type="ChEBI" id="CHEBI:29105"/>
    </cofactor>
</comment>
<evidence type="ECO:0000256" key="1">
    <source>
        <dbReference type="ARBA" id="ARBA00001947"/>
    </source>
</evidence>
<dbReference type="InterPro" id="IPR004463">
    <property type="entry name" value="UDP-acyl_GlcNac_deAcase"/>
</dbReference>
<dbReference type="InterPro" id="IPR015870">
    <property type="entry name" value="UDP-acyl_N-AcGlcN_deAcase_N"/>
</dbReference>
<dbReference type="PATRIC" id="fig|1094558.3.peg.1721"/>
<evidence type="ECO:0000256" key="10">
    <source>
        <dbReference type="ARBA" id="ARBA00023098"/>
    </source>
</evidence>
<proteinExistence type="inferred from homology"/>
<dbReference type="GO" id="GO:0103117">
    <property type="term" value="F:UDP-3-O-acyl-N-acetylglucosamine deacetylase activity"/>
    <property type="evidence" value="ECO:0007669"/>
    <property type="project" value="UniProtKB-UniRule"/>
</dbReference>
<evidence type="ECO:0000256" key="2">
    <source>
        <dbReference type="ARBA" id="ARBA00002923"/>
    </source>
</evidence>
<dbReference type="InterPro" id="IPR011334">
    <property type="entry name" value="UDP-acyl_GlcNac_deAcase_C"/>
</dbReference>
<dbReference type="OrthoDB" id="9802746at2"/>
<dbReference type="PANTHER" id="PTHR33694:SF1">
    <property type="entry name" value="UDP-3-O-ACYL-N-ACETYLGLUCOSAMINE DEACETYLASE 1, MITOCHONDRIAL-RELATED"/>
    <property type="match status" value="1"/>
</dbReference>
<evidence type="ECO:0000256" key="8">
    <source>
        <dbReference type="ARBA" id="ARBA00022801"/>
    </source>
</evidence>
<accession>J0ZKZ8</accession>
<evidence type="ECO:0000256" key="12">
    <source>
        <dbReference type="HAMAP-Rule" id="MF_00388"/>
    </source>
</evidence>
<dbReference type="AlphaFoldDB" id="J0ZKZ8"/>
<organism evidence="13 14">
    <name type="scientific">Bartonella tamiae Th239</name>
    <dbReference type="NCBI Taxonomy" id="1094558"/>
    <lineage>
        <taxon>Bacteria</taxon>
        <taxon>Pseudomonadati</taxon>
        <taxon>Pseudomonadota</taxon>
        <taxon>Alphaproteobacteria</taxon>
        <taxon>Hyphomicrobiales</taxon>
        <taxon>Bartonellaceae</taxon>
        <taxon>Bartonella</taxon>
    </lineage>
</organism>
<dbReference type="EMBL" id="AIMB01000008">
    <property type="protein sequence ID" value="EJF89058.1"/>
    <property type="molecule type" value="Genomic_DNA"/>
</dbReference>
<dbReference type="STRING" id="1094558.ME5_01609"/>
<keyword evidence="5 12" id="KW-0444">Lipid biosynthesis</keyword>
<comment type="catalytic activity">
    <reaction evidence="11 12">
        <text>a UDP-3-O-[(3R)-3-hydroxyacyl]-N-acetyl-alpha-D-glucosamine + H2O = a UDP-3-O-[(3R)-3-hydroxyacyl]-alpha-D-glucosamine + acetate</text>
        <dbReference type="Rhea" id="RHEA:67816"/>
        <dbReference type="ChEBI" id="CHEBI:15377"/>
        <dbReference type="ChEBI" id="CHEBI:30089"/>
        <dbReference type="ChEBI" id="CHEBI:137740"/>
        <dbReference type="ChEBI" id="CHEBI:173225"/>
        <dbReference type="EC" id="3.5.1.108"/>
    </reaction>
</comment>
<evidence type="ECO:0000256" key="6">
    <source>
        <dbReference type="ARBA" id="ARBA00022556"/>
    </source>
</evidence>
<dbReference type="Gene3D" id="3.30.230.20">
    <property type="entry name" value="lpxc deacetylase, domain 1"/>
    <property type="match status" value="1"/>
</dbReference>
<gene>
    <name evidence="12" type="primary">lpxC</name>
    <name evidence="13" type="ORF">ME5_01609</name>
</gene>
<dbReference type="UniPathway" id="UPA00359">
    <property type="reaction ID" value="UER00478"/>
</dbReference>
<dbReference type="Pfam" id="PF03331">
    <property type="entry name" value="LpxC"/>
    <property type="match status" value="1"/>
</dbReference>
<evidence type="ECO:0000256" key="3">
    <source>
        <dbReference type="ARBA" id="ARBA00005002"/>
    </source>
</evidence>
<name>J0ZKZ8_9HYPH</name>
<dbReference type="Proteomes" id="UP000008952">
    <property type="component" value="Unassembled WGS sequence"/>
</dbReference>
<keyword evidence="6 12" id="KW-0441">Lipid A biosynthesis</keyword>
<comment type="caution">
    <text evidence="13">The sequence shown here is derived from an EMBL/GenBank/DDBJ whole genome shotgun (WGS) entry which is preliminary data.</text>
</comment>
<feature type="binding site" evidence="12">
    <location>
        <position position="262"/>
    </location>
    <ligand>
        <name>Zn(2+)</name>
        <dbReference type="ChEBI" id="CHEBI:29105"/>
    </ligand>
</feature>
<reference evidence="13 14" key="1">
    <citation type="submission" date="2012-03" db="EMBL/GenBank/DDBJ databases">
        <title>The Genome Sequence of Bartonella tamiae Th239.</title>
        <authorList>
            <consortium name="The Broad Institute Genome Sequencing Platform"/>
            <consortium name="The Broad Institute Genome Sequencing Center for Infectious Disease"/>
            <person name="Feldgarden M."/>
            <person name="Kirby J."/>
            <person name="Kosoy M."/>
            <person name="Birtles R."/>
            <person name="Probert W.S."/>
            <person name="Chiaraviglio L."/>
            <person name="Young S.K."/>
            <person name="Zeng Q."/>
            <person name="Gargeya S."/>
            <person name="Fitzgerald M."/>
            <person name="Haas B."/>
            <person name="Abouelleil A."/>
            <person name="Alvarado L."/>
            <person name="Arachchi H.M."/>
            <person name="Berlin A."/>
            <person name="Chapman S.B."/>
            <person name="Gearin G."/>
            <person name="Goldberg J."/>
            <person name="Griggs A."/>
            <person name="Gujja S."/>
            <person name="Hansen M."/>
            <person name="Heiman D."/>
            <person name="Howarth C."/>
            <person name="Larimer J."/>
            <person name="Lui A."/>
            <person name="MacDonald P.J.P."/>
            <person name="McCowen C."/>
            <person name="Montmayeur A."/>
            <person name="Murphy C."/>
            <person name="Neiman D."/>
            <person name="Pearson M."/>
            <person name="Priest M."/>
            <person name="Roberts A."/>
            <person name="Saif S."/>
            <person name="Shea T."/>
            <person name="Sisk P."/>
            <person name="Stolte C."/>
            <person name="Sykes S."/>
            <person name="Wortman J."/>
            <person name="Nusbaum C."/>
            <person name="Birren B."/>
        </authorList>
    </citation>
    <scope>NUCLEOTIDE SEQUENCE [LARGE SCALE GENOMIC DNA]</scope>
    <source>
        <strain evidence="13 14">Th239</strain>
    </source>
</reference>
<feature type="active site" description="Proton donor" evidence="12">
    <location>
        <position position="285"/>
    </location>
</feature>
<dbReference type="HAMAP" id="MF_00388">
    <property type="entry name" value="LpxC"/>
    <property type="match status" value="1"/>
</dbReference>
<feature type="binding site" evidence="12">
    <location>
        <position position="100"/>
    </location>
    <ligand>
        <name>Zn(2+)</name>
        <dbReference type="ChEBI" id="CHEBI:29105"/>
    </ligand>
</feature>
<keyword evidence="10 12" id="KW-0443">Lipid metabolism</keyword>
<evidence type="ECO:0000256" key="4">
    <source>
        <dbReference type="ARBA" id="ARBA00012745"/>
    </source>
</evidence>
<dbReference type="PANTHER" id="PTHR33694">
    <property type="entry name" value="UDP-3-O-ACYL-N-ACETYLGLUCOSAMINE DEACETYLASE 1, MITOCHONDRIAL-RELATED"/>
    <property type="match status" value="1"/>
</dbReference>
<evidence type="ECO:0000256" key="5">
    <source>
        <dbReference type="ARBA" id="ARBA00022516"/>
    </source>
</evidence>
<feature type="binding site" evidence="12">
    <location>
        <position position="258"/>
    </location>
    <ligand>
        <name>Zn(2+)</name>
        <dbReference type="ChEBI" id="CHEBI:29105"/>
    </ligand>
</feature>
<dbReference type="SUPFAM" id="SSF54211">
    <property type="entry name" value="Ribosomal protein S5 domain 2-like"/>
    <property type="match status" value="2"/>
</dbReference>